<evidence type="ECO:0000256" key="2">
    <source>
        <dbReference type="SAM" id="SignalP"/>
    </source>
</evidence>
<keyword evidence="2" id="KW-0732">Signal</keyword>
<dbReference type="Pfam" id="PF00754">
    <property type="entry name" value="F5_F8_type_C"/>
    <property type="match status" value="1"/>
</dbReference>
<dbReference type="RefSeq" id="WP_113982398.1">
    <property type="nucleotide sequence ID" value="NZ_QMEY01000008.1"/>
</dbReference>
<dbReference type="OrthoDB" id="9761519at2"/>
<dbReference type="SUPFAM" id="SSF50370">
    <property type="entry name" value="Ricin B-like lectins"/>
    <property type="match status" value="1"/>
</dbReference>
<dbReference type="EMBL" id="QMEY01000008">
    <property type="protein sequence ID" value="RBQ18319.1"/>
    <property type="molecule type" value="Genomic_DNA"/>
</dbReference>
<feature type="domain" description="F5/8 type C" evidence="3">
    <location>
        <begin position="754"/>
        <end position="839"/>
    </location>
</feature>
<dbReference type="InterPro" id="IPR000772">
    <property type="entry name" value="Ricin_B_lectin"/>
</dbReference>
<feature type="domain" description="F5/8 type C" evidence="3">
    <location>
        <begin position="587"/>
        <end position="727"/>
    </location>
</feature>
<dbReference type="InterPro" id="IPR008979">
    <property type="entry name" value="Galactose-bd-like_sf"/>
</dbReference>
<keyword evidence="5" id="KW-1185">Reference proteome</keyword>
<feature type="domain" description="F5/8 type C" evidence="3">
    <location>
        <begin position="844"/>
        <end position="992"/>
    </location>
</feature>
<organism evidence="4 5">
    <name type="scientific">Spongiactinospora rosea</name>
    <dbReference type="NCBI Taxonomy" id="2248750"/>
    <lineage>
        <taxon>Bacteria</taxon>
        <taxon>Bacillati</taxon>
        <taxon>Actinomycetota</taxon>
        <taxon>Actinomycetes</taxon>
        <taxon>Streptosporangiales</taxon>
        <taxon>Streptosporangiaceae</taxon>
        <taxon>Spongiactinospora</taxon>
    </lineage>
</organism>
<feature type="signal peptide" evidence="2">
    <location>
        <begin position="1"/>
        <end position="30"/>
    </location>
</feature>
<name>A0A366LY81_9ACTN</name>
<dbReference type="PROSITE" id="PS50022">
    <property type="entry name" value="FA58C_3"/>
    <property type="match status" value="3"/>
</dbReference>
<accession>A0A366LY81</accession>
<dbReference type="PROSITE" id="PS50231">
    <property type="entry name" value="RICIN_B_LECTIN"/>
    <property type="match status" value="1"/>
</dbReference>
<evidence type="ECO:0000313" key="4">
    <source>
        <dbReference type="EMBL" id="RBQ18319.1"/>
    </source>
</evidence>
<dbReference type="InterPro" id="IPR000421">
    <property type="entry name" value="FA58C"/>
</dbReference>
<reference evidence="4 5" key="1">
    <citation type="submission" date="2018-06" db="EMBL/GenBank/DDBJ databases">
        <title>Sphaerisporangium craniellae sp. nov., isolated from a marine sponge in the South China Sea.</title>
        <authorList>
            <person name="Li L."/>
        </authorList>
    </citation>
    <scope>NUCLEOTIDE SEQUENCE [LARGE SCALE GENOMIC DNA]</scope>
    <source>
        <strain evidence="4 5">LHW63015</strain>
    </source>
</reference>
<gene>
    <name evidence="4" type="ORF">DP939_20845</name>
</gene>
<protein>
    <recommendedName>
        <fullName evidence="3">F5/8 type C domain-containing protein</fullName>
    </recommendedName>
</protein>
<evidence type="ECO:0000259" key="3">
    <source>
        <dbReference type="PROSITE" id="PS50022"/>
    </source>
</evidence>
<feature type="compositionally biased region" description="Polar residues" evidence="1">
    <location>
        <begin position="569"/>
        <end position="578"/>
    </location>
</feature>
<dbReference type="InterPro" id="IPR035992">
    <property type="entry name" value="Ricin_B-like_lectins"/>
</dbReference>
<dbReference type="Proteomes" id="UP000253303">
    <property type="component" value="Unassembled WGS sequence"/>
</dbReference>
<evidence type="ECO:0000256" key="1">
    <source>
        <dbReference type="SAM" id="MobiDB-lite"/>
    </source>
</evidence>
<proteinExistence type="predicted"/>
<feature type="region of interest" description="Disordered" evidence="1">
    <location>
        <begin position="563"/>
        <end position="585"/>
    </location>
</feature>
<dbReference type="PANTHER" id="PTHR45713:SF6">
    <property type="entry name" value="F5_8 TYPE C DOMAIN-CONTAINING PROTEIN"/>
    <property type="match status" value="1"/>
</dbReference>
<dbReference type="SUPFAM" id="SSF49785">
    <property type="entry name" value="Galactose-binding domain-like"/>
    <property type="match status" value="3"/>
</dbReference>
<evidence type="ECO:0000313" key="5">
    <source>
        <dbReference type="Proteomes" id="UP000253303"/>
    </source>
</evidence>
<dbReference type="InterPro" id="IPR051941">
    <property type="entry name" value="BG_Antigen-Binding_Lectin"/>
</dbReference>
<sequence>MSRLRPVLAALGVTVAATAVVATTSPAASAAPPLPPAATYTVTTGVTGPNQYSSDSPAQAFVDKDGTFYTQQAAALYGPKDPRYWDFFTGTDFDDARRSAAISDAVNPDNPLDRNNDTTWRCNNSPTGKIASYSSKPDWQKNYCDLIGTWVDPDTGDWIGLVHNEFTMFPFGDGMHYDSIDYAVSTDQGRTWDIKDHAITSPYSTERGDTNAFPNQTYYYGGGDQRLFADPASGYFYVFYGSQIINKPGQAGRWNMRHEHVARAPMSGKMARGTWQKWYNGAWTEAGIGGKESNIVPVTADDPNGYTPPDKDYDPLNTGSIDQQVAAGEMPDQSPLLYMSVTYNAYLGLYLATANPVNPYNGTSPMPVYASDDLSTQKWYKIGDTGGVRYGDYWYHWLVDPVGKIGGTVTGKTFREYCDYGCPAGRAEWRNITLGSSAPAAPVNPSLAYRISSSSGRTLAQVSGSSATTSVASPTGSAREKWTFQPTGDGAYVIVNVGSGQALGVDSGTTTSRAWGAKLTVALADGTAGQQWFMVENVSPAGSYRLVNRYSGLVLGMSSDAGRPVETTPARSWTNATGSPVGGTRTAAEQTLTLKAAGQGINLALNKPATAQSDRPGHAASRAVDANARTYWATNGSLPQWWQVDLQGVYRLSNVTVTNDHRPRRSYQYNVQPSTDGRTWTTIATKDSTGTSDGHLVTETARYVRVNITGSSERAGGRIADVVVNGIPAPNLALKKPATAQSGKAGHAADLAVDADTGSYWAAGGPLPQWWQVDLQGIYQLGNITVVNPPGRGRTYRYNVQTSTNGTTWTTVATKDTATPATATGDLHSLATTARYVRVNVTGASAGADGHLANVIVNGIPAPNLALNKPATADKSEAGHPPVMAVDADAGSYWSTWPLPGWVQVDLQDVYRLSNITVTNYHGDNRYYKYKVEVSTDGTTWSTVAAKDTTTPATSAGDSHPVAATARYVRVTMTHNSANPSAHITNVVVNGTKPAAG</sequence>
<comment type="caution">
    <text evidence="4">The sequence shown here is derived from an EMBL/GenBank/DDBJ whole genome shotgun (WGS) entry which is preliminary data.</text>
</comment>
<dbReference type="CDD" id="cd00161">
    <property type="entry name" value="beta-trefoil_Ricin-like"/>
    <property type="match status" value="1"/>
</dbReference>
<dbReference type="Gene3D" id="2.60.120.260">
    <property type="entry name" value="Galactose-binding domain-like"/>
    <property type="match status" value="3"/>
</dbReference>
<dbReference type="Gene3D" id="2.80.10.50">
    <property type="match status" value="1"/>
</dbReference>
<feature type="chain" id="PRO_5017058416" description="F5/8 type C domain-containing protein" evidence="2">
    <location>
        <begin position="31"/>
        <end position="997"/>
    </location>
</feature>
<dbReference type="AlphaFoldDB" id="A0A366LY81"/>
<dbReference type="Pfam" id="PF22633">
    <property type="entry name" value="F5_F8_type_C_2"/>
    <property type="match status" value="2"/>
</dbReference>
<dbReference type="Pfam" id="PF14200">
    <property type="entry name" value="RicinB_lectin_2"/>
    <property type="match status" value="1"/>
</dbReference>
<dbReference type="PANTHER" id="PTHR45713">
    <property type="entry name" value="FTP DOMAIN-CONTAINING PROTEIN"/>
    <property type="match status" value="1"/>
</dbReference>